<evidence type="ECO:0000313" key="11">
    <source>
        <dbReference type="Proteomes" id="UP001295444"/>
    </source>
</evidence>
<feature type="region of interest" description="Disordered" evidence="8">
    <location>
        <begin position="297"/>
        <end position="321"/>
    </location>
</feature>
<keyword evidence="11" id="KW-1185">Reference proteome</keyword>
<dbReference type="InterPro" id="IPR041641">
    <property type="entry name" value="CALCOCO1/2_Zn_UBZ1"/>
</dbReference>
<evidence type="ECO:0000256" key="8">
    <source>
        <dbReference type="SAM" id="MobiDB-lite"/>
    </source>
</evidence>
<evidence type="ECO:0000259" key="9">
    <source>
        <dbReference type="PROSITE" id="PS51905"/>
    </source>
</evidence>
<keyword evidence="1" id="KW-0597">Phosphoprotein</keyword>
<keyword evidence="2" id="KW-0479">Metal-binding</keyword>
<dbReference type="EMBL" id="OW240918">
    <property type="protein sequence ID" value="CAH2305605.1"/>
    <property type="molecule type" value="Genomic_DNA"/>
</dbReference>
<evidence type="ECO:0000256" key="6">
    <source>
        <dbReference type="PROSITE-ProRule" id="PRU01253"/>
    </source>
</evidence>
<dbReference type="PANTHER" id="PTHR15249:SF0">
    <property type="entry name" value="TRAF FAMILY MEMBER-ASSOCIATED NF-KAPPA-B ACTIVATOR"/>
    <property type="match status" value="1"/>
</dbReference>
<dbReference type="Proteomes" id="UP001295444">
    <property type="component" value="Chromosome 07"/>
</dbReference>
<gene>
    <name evidence="10" type="ORF">PECUL_23A054770</name>
</gene>
<accession>A0AAD1WCJ7</accession>
<name>A0AAD1WCJ7_PELCU</name>
<keyword evidence="3 6" id="KW-0863">Zinc-finger</keyword>
<dbReference type="InterPro" id="IPR024581">
    <property type="entry name" value="TBD"/>
</dbReference>
<dbReference type="Pfam" id="PF12845">
    <property type="entry name" value="TBD"/>
    <property type="match status" value="1"/>
</dbReference>
<dbReference type="InterPro" id="IPR039669">
    <property type="entry name" value="TANK"/>
</dbReference>
<evidence type="ECO:0000256" key="1">
    <source>
        <dbReference type="ARBA" id="ARBA00022553"/>
    </source>
</evidence>
<sequence length="475" mass="54012">MDKNIGDQLNKAFEAYRHVCMENQRIKKDMNSKIELCEQQLQDRDQEIVKLRGVIADLTAQLPKHIGTGCHGPPPSPKVENAEVWGNTSASDVSYEQLQEELRISMHQKIHYKEQLENEQLRLRKMYEEQKKLESLVFSKNDEIRVLKNLLKDAKEREKHDYKAIPAHELEMRIKKTSQESAALGTSLDDNARQNVERVFCDLKNEFRQICKLTKEQSIRLNRFVKPKENAACNQSVPLQFSMPVQCTDEPNEEGTVMLKPKGPEDKLSFAPIMPRGLGPDDEVSVSVESLSNLSVKFPPSSDESEFLQSTPENEPVRKPIGNVNARVDNFHKEALFFPKQFTGAHCVSSGTEPLQGAASNQENYKYLHLGNDYEGSSEEDNSLCLPGISPTRKYNQDAGSGAEPLDANERIVRGPQQDIWMPFPRGENILSTDSEKEDRNSSEICEFCQAVFPPSSRSERDFLRHLNSHFYGQS</sequence>
<dbReference type="GO" id="GO:0043124">
    <property type="term" value="P:negative regulation of canonical NF-kappaB signal transduction"/>
    <property type="evidence" value="ECO:0007669"/>
    <property type="project" value="InterPro"/>
</dbReference>
<reference evidence="10" key="1">
    <citation type="submission" date="2022-03" db="EMBL/GenBank/DDBJ databases">
        <authorList>
            <person name="Alioto T."/>
            <person name="Alioto T."/>
            <person name="Gomez Garrido J."/>
        </authorList>
    </citation>
    <scope>NUCLEOTIDE SEQUENCE</scope>
</reference>
<dbReference type="AlphaFoldDB" id="A0AAD1WCJ7"/>
<proteinExistence type="predicted"/>
<evidence type="ECO:0000256" key="5">
    <source>
        <dbReference type="ARBA" id="ARBA00023054"/>
    </source>
</evidence>
<feature type="coiled-coil region" evidence="7">
    <location>
        <begin position="95"/>
        <end position="136"/>
    </location>
</feature>
<feature type="domain" description="UBZ1-type" evidence="9">
    <location>
        <begin position="443"/>
        <end position="470"/>
    </location>
</feature>
<keyword evidence="4" id="KW-0862">Zinc</keyword>
<organism evidence="10 11">
    <name type="scientific">Pelobates cultripes</name>
    <name type="common">Western spadefoot toad</name>
    <dbReference type="NCBI Taxonomy" id="61616"/>
    <lineage>
        <taxon>Eukaryota</taxon>
        <taxon>Metazoa</taxon>
        <taxon>Chordata</taxon>
        <taxon>Craniata</taxon>
        <taxon>Vertebrata</taxon>
        <taxon>Euteleostomi</taxon>
        <taxon>Amphibia</taxon>
        <taxon>Batrachia</taxon>
        <taxon>Anura</taxon>
        <taxon>Pelobatoidea</taxon>
        <taxon>Pelobatidae</taxon>
        <taxon>Pelobates</taxon>
    </lineage>
</organism>
<protein>
    <recommendedName>
        <fullName evidence="9">UBZ1-type domain-containing protein</fullName>
    </recommendedName>
</protein>
<evidence type="ECO:0000313" key="10">
    <source>
        <dbReference type="EMBL" id="CAH2305605.1"/>
    </source>
</evidence>
<keyword evidence="5 7" id="KW-0175">Coiled coil</keyword>
<evidence type="ECO:0000256" key="3">
    <source>
        <dbReference type="ARBA" id="ARBA00022771"/>
    </source>
</evidence>
<evidence type="ECO:0000256" key="2">
    <source>
        <dbReference type="ARBA" id="ARBA00022723"/>
    </source>
</evidence>
<evidence type="ECO:0000256" key="4">
    <source>
        <dbReference type="ARBA" id="ARBA00022833"/>
    </source>
</evidence>
<evidence type="ECO:0000256" key="7">
    <source>
        <dbReference type="SAM" id="Coils"/>
    </source>
</evidence>
<dbReference type="PANTHER" id="PTHR15249">
    <property type="entry name" value="TRAF FAMILY MEMBER-ASSOCIATED NF-KAPPA-B ACTIVATOR"/>
    <property type="match status" value="1"/>
</dbReference>
<dbReference type="GO" id="GO:0008270">
    <property type="term" value="F:zinc ion binding"/>
    <property type="evidence" value="ECO:0007669"/>
    <property type="project" value="UniProtKB-KW"/>
</dbReference>
<dbReference type="PROSITE" id="PS51905">
    <property type="entry name" value="ZF_UBZ1"/>
    <property type="match status" value="1"/>
</dbReference>